<keyword evidence="1" id="KW-0812">Transmembrane</keyword>
<keyword evidence="1" id="KW-0472">Membrane</keyword>
<name>A0A9P5PG71_9AGAR</name>
<proteinExistence type="predicted"/>
<sequence length="234" mass="26289">MSRNETLQTSLYCGDATIGCVKLEPLQEYLLNKVYTFGNVSSLSRGFANLSLPVSVRIKKEKRGHTVYRIVFKKQLIKIVGRVKRVKQDNVGFVEGNVMSVFGARMERVWSVKVLHVYICHFFAGKKAMSVMAESSKTKQAGRREQTLLAWSFIWVLSSLVAMIGSVNFSIVLHAVDFLKKAVDALFLNELSKKEAGGKLTSLSISPTMKSKHCTGSSVLNMFDMKNEKRRIKN</sequence>
<keyword evidence="1" id="KW-1133">Transmembrane helix</keyword>
<evidence type="ECO:0000313" key="2">
    <source>
        <dbReference type="EMBL" id="KAF9062803.1"/>
    </source>
</evidence>
<comment type="caution">
    <text evidence="2">The sequence shown here is derived from an EMBL/GenBank/DDBJ whole genome shotgun (WGS) entry which is preliminary data.</text>
</comment>
<accession>A0A9P5PG71</accession>
<gene>
    <name evidence="2" type="ORF">BDP27DRAFT_1368515</name>
</gene>
<keyword evidence="3" id="KW-1185">Reference proteome</keyword>
<dbReference type="Proteomes" id="UP000772434">
    <property type="component" value="Unassembled WGS sequence"/>
</dbReference>
<protein>
    <submittedName>
        <fullName evidence="2">Uncharacterized protein</fullName>
    </submittedName>
</protein>
<dbReference type="EMBL" id="JADNRY010000161">
    <property type="protein sequence ID" value="KAF9062803.1"/>
    <property type="molecule type" value="Genomic_DNA"/>
</dbReference>
<evidence type="ECO:0000256" key="1">
    <source>
        <dbReference type="SAM" id="Phobius"/>
    </source>
</evidence>
<evidence type="ECO:0000313" key="3">
    <source>
        <dbReference type="Proteomes" id="UP000772434"/>
    </source>
</evidence>
<feature type="transmembrane region" description="Helical" evidence="1">
    <location>
        <begin position="148"/>
        <end position="173"/>
    </location>
</feature>
<organism evidence="2 3">
    <name type="scientific">Rhodocollybia butyracea</name>
    <dbReference type="NCBI Taxonomy" id="206335"/>
    <lineage>
        <taxon>Eukaryota</taxon>
        <taxon>Fungi</taxon>
        <taxon>Dikarya</taxon>
        <taxon>Basidiomycota</taxon>
        <taxon>Agaricomycotina</taxon>
        <taxon>Agaricomycetes</taxon>
        <taxon>Agaricomycetidae</taxon>
        <taxon>Agaricales</taxon>
        <taxon>Marasmiineae</taxon>
        <taxon>Omphalotaceae</taxon>
        <taxon>Rhodocollybia</taxon>
    </lineage>
</organism>
<dbReference type="AlphaFoldDB" id="A0A9P5PG71"/>
<reference evidence="2" key="1">
    <citation type="submission" date="2020-11" db="EMBL/GenBank/DDBJ databases">
        <authorList>
            <consortium name="DOE Joint Genome Institute"/>
            <person name="Ahrendt S."/>
            <person name="Riley R."/>
            <person name="Andreopoulos W."/>
            <person name="Labutti K."/>
            <person name="Pangilinan J."/>
            <person name="Ruiz-Duenas F.J."/>
            <person name="Barrasa J.M."/>
            <person name="Sanchez-Garcia M."/>
            <person name="Camarero S."/>
            <person name="Miyauchi S."/>
            <person name="Serrano A."/>
            <person name="Linde D."/>
            <person name="Babiker R."/>
            <person name="Drula E."/>
            <person name="Ayuso-Fernandez I."/>
            <person name="Pacheco R."/>
            <person name="Padilla G."/>
            <person name="Ferreira P."/>
            <person name="Barriuso J."/>
            <person name="Kellner H."/>
            <person name="Castanera R."/>
            <person name="Alfaro M."/>
            <person name="Ramirez L."/>
            <person name="Pisabarro A.G."/>
            <person name="Kuo A."/>
            <person name="Tritt A."/>
            <person name="Lipzen A."/>
            <person name="He G."/>
            <person name="Yan M."/>
            <person name="Ng V."/>
            <person name="Cullen D."/>
            <person name="Martin F."/>
            <person name="Rosso M.-N."/>
            <person name="Henrissat B."/>
            <person name="Hibbett D."/>
            <person name="Martinez A.T."/>
            <person name="Grigoriev I.V."/>
        </authorList>
    </citation>
    <scope>NUCLEOTIDE SEQUENCE</scope>
    <source>
        <strain evidence="2">AH 40177</strain>
    </source>
</reference>